<dbReference type="SUPFAM" id="SSF49265">
    <property type="entry name" value="Fibronectin type III"/>
    <property type="match status" value="1"/>
</dbReference>
<dbReference type="Pfam" id="PF00395">
    <property type="entry name" value="SLH"/>
    <property type="match status" value="3"/>
</dbReference>
<evidence type="ECO:0000259" key="3">
    <source>
        <dbReference type="PROSITE" id="PS50853"/>
    </source>
</evidence>
<accession>A0A917HGP4</accession>
<evidence type="ECO:0000256" key="2">
    <source>
        <dbReference type="SAM" id="MobiDB-lite"/>
    </source>
</evidence>
<feature type="domain" description="Fibronectin type-III" evidence="3">
    <location>
        <begin position="1047"/>
        <end position="1136"/>
    </location>
</feature>
<evidence type="ECO:0000313" key="5">
    <source>
        <dbReference type="EMBL" id="GGG78671.1"/>
    </source>
</evidence>
<name>A0A917HGP4_9BACL</name>
<dbReference type="PROSITE" id="PS51272">
    <property type="entry name" value="SLH"/>
    <property type="match status" value="3"/>
</dbReference>
<keyword evidence="6" id="KW-1185">Reference proteome</keyword>
<evidence type="ECO:0000256" key="1">
    <source>
        <dbReference type="ARBA" id="ARBA00022737"/>
    </source>
</evidence>
<organism evidence="5 6">
    <name type="scientific">Paenibacillus radicis</name>
    <name type="common">ex Gao et al. 2016</name>
    <dbReference type="NCBI Taxonomy" id="1737354"/>
    <lineage>
        <taxon>Bacteria</taxon>
        <taxon>Bacillati</taxon>
        <taxon>Bacillota</taxon>
        <taxon>Bacilli</taxon>
        <taxon>Bacillales</taxon>
        <taxon>Paenibacillaceae</taxon>
        <taxon>Paenibacillus</taxon>
    </lineage>
</organism>
<dbReference type="Gene3D" id="2.60.40.10">
    <property type="entry name" value="Immunoglobulins"/>
    <property type="match status" value="11"/>
</dbReference>
<dbReference type="InterPro" id="IPR001119">
    <property type="entry name" value="SLH_dom"/>
</dbReference>
<dbReference type="InterPro" id="IPR036179">
    <property type="entry name" value="Ig-like_dom_sf"/>
</dbReference>
<dbReference type="InterPro" id="IPR013783">
    <property type="entry name" value="Ig-like_fold"/>
</dbReference>
<evidence type="ECO:0000259" key="4">
    <source>
        <dbReference type="PROSITE" id="PS51272"/>
    </source>
</evidence>
<dbReference type="Pfam" id="PF00041">
    <property type="entry name" value="fn3"/>
    <property type="match status" value="2"/>
</dbReference>
<keyword evidence="1" id="KW-0677">Repeat</keyword>
<dbReference type="SUPFAM" id="SSF48726">
    <property type="entry name" value="Immunoglobulin"/>
    <property type="match status" value="7"/>
</dbReference>
<comment type="caution">
    <text evidence="5">The sequence shown here is derived from an EMBL/GenBank/DDBJ whole genome shotgun (WGS) entry which is preliminary data.</text>
</comment>
<dbReference type="SMART" id="SM00409">
    <property type="entry name" value="IG"/>
    <property type="match status" value="9"/>
</dbReference>
<dbReference type="InterPro" id="IPR003961">
    <property type="entry name" value="FN3_dom"/>
</dbReference>
<sequence>MKEFPRKMTAFILVLILVLSYFPVYPAEAAPLGTVTFTSAAGFSGSTITAGQGGSTAIPGMTLQIISGDGYDWTYEQPYSRYAVAAGYDDNLSASLMTIKSSNPATNFDFQSFFVADSGGGPITVTGYDNGISTGSVNLDTTQNDYENTFSQSNGLTASIFQNVDEIRITPQNEDMWIALNDIQIGSPIPVAPLITSQPSNSTISAGANTTFSVTATNATGYQWQVNQGAGFTNIANGASYSGATTATLTITGATAGMNGYQYRVVATGDATPNALSNSVTLTVNSPPSITAQPSSSTISAGANTTFAVTASNATGYQWQVNQGAGFMNIANVAPYSGATTATLTITGATAGMNGYQYRVVVTGAATPNAVSNSATLTVNLPPSITAQPSSSAISTGANTTFAVTATNATGYQWQVDQGAGFMNIANGAPYSGATTATLTITGATAGMNGYLYRVVVTGAATPNAVSNNAALTVNSPPSITSQPSSSTISTGGNTAFSVTATNATGYQWQVDQGAGFMNIANGAPYSGATTATLTITGATAGMNGYLYRVVVTGAATPNAVSNNAALTVNSPPSITSQPSSSTISAGGNTAFSVTATNATGYQWQVDQGAGFTNITNGAQYGGATTATLTITGATAGMNGYVYRVIATGVATPAAVSNSVMLTVNSPPSITSQPSNSTITAGGNTTFSVSAANVTGYQWQVDQGAGFTNISNGAPYSGATTATLTITGASAGMSGYLYRVVVTGAATPAATSNNAVLTVNTPPSITSQPSSSTISAGGNTAFSVTATNATGYQWQVDEGAGFTNISNGAPYSGATTATLTITGATAGMNGYLYRVVVTGAATPTATSNNAVLTVNTPPSITSQPSNSTITAGANTTFSVSAANATGYQWQVDEGAGFTNISNGASYSGATTATLTITGATAGMNGYVYRVIATGVAAPAAVSNSATLTVNTPPSITSQPSNSTISAGANTTFSVTATNATGYQWQVDEGAGFTNIANGAPYSGATTATLTITGATAGMNGYLYRVVATGAATPNAVSNSATLTVNTVPDAPIVTSIVAGDKQVHLVWNSVADSTGYKIYQSDISGAYGAEVATVGHSVQQKDITGLTNGTTYYFIVKAVNSVGDSDTSNEVSAKPVSVPAAPTNITAVAGDGQATITFQAPANNGGSAITGYEVTASPGNTVITGTASPITFTGLSNGTVYTFTVKAINEAGSGAASGESNAVTPKVPSNNSNSGSSGPSAPVSDDQDIDASVNGKGERIGTATTKKVNGQTVTTVAIDQKKLQARLESEGIKARMIIRLNAKPDVFNIELNGQMIKDMESKRGTIEIQTTASSYVLDAEQIDLDALSERLGKPSALQDVKIRIEIAAPTTETMRIVDIAAAKENFKLVVPPVNFTIKAEYAGSIVEVSKFNTYVERSIALPNGVDGSKITTGVVIEADGSVRHVPTKVITKESKHYAVINSLTNSTYAVIWHPLEFQDVANHWAKNAVNNMGSRMVIDGVGDGKFNPDRDITRAEFTAILVRGLGLKLESEVSSFSDVNASAWYSSAINTAYAYKLINGFEDGTFRPDDKITREEATVIIAKAMQITGLKQKLNTTSIEESLRAFTDRSEASEWARSSIADSLQAVIITGRSATVLAPKALITRAEVAVIIERLLQKSDLI</sequence>
<dbReference type="EMBL" id="BMHY01000008">
    <property type="protein sequence ID" value="GGG78671.1"/>
    <property type="molecule type" value="Genomic_DNA"/>
</dbReference>
<dbReference type="SMART" id="SM00060">
    <property type="entry name" value="FN3"/>
    <property type="match status" value="4"/>
</dbReference>
<feature type="region of interest" description="Disordered" evidence="2">
    <location>
        <begin position="1214"/>
        <end position="1264"/>
    </location>
</feature>
<dbReference type="InterPro" id="IPR036116">
    <property type="entry name" value="FN3_sf"/>
</dbReference>
<reference evidence="5 6" key="1">
    <citation type="journal article" date="2014" name="Int. J. Syst. Evol. Microbiol.">
        <title>Complete genome sequence of Corynebacterium casei LMG S-19264T (=DSM 44701T), isolated from a smear-ripened cheese.</title>
        <authorList>
            <consortium name="US DOE Joint Genome Institute (JGI-PGF)"/>
            <person name="Walter F."/>
            <person name="Albersmeier A."/>
            <person name="Kalinowski J."/>
            <person name="Ruckert C."/>
        </authorList>
    </citation>
    <scope>NUCLEOTIDE SEQUENCE [LARGE SCALE GENOMIC DNA]</scope>
    <source>
        <strain evidence="5 6">CGMCC 1.15286</strain>
    </source>
</reference>
<feature type="domain" description="SLH" evidence="4">
    <location>
        <begin position="1532"/>
        <end position="1595"/>
    </location>
</feature>
<dbReference type="Proteomes" id="UP000600247">
    <property type="component" value="Unassembled WGS sequence"/>
</dbReference>
<dbReference type="PANTHER" id="PTHR13817:SF73">
    <property type="entry name" value="FIBRONECTIN TYPE-III DOMAIN-CONTAINING PROTEIN"/>
    <property type="match status" value="1"/>
</dbReference>
<evidence type="ECO:0000313" key="6">
    <source>
        <dbReference type="Proteomes" id="UP000600247"/>
    </source>
</evidence>
<feature type="domain" description="SLH" evidence="4">
    <location>
        <begin position="1472"/>
        <end position="1531"/>
    </location>
</feature>
<gene>
    <name evidence="5" type="ORF">GCM10010918_39540</name>
</gene>
<dbReference type="CDD" id="cd00063">
    <property type="entry name" value="FN3"/>
    <property type="match status" value="2"/>
</dbReference>
<dbReference type="InterPro" id="IPR050964">
    <property type="entry name" value="Striated_Muscle_Regulatory"/>
</dbReference>
<feature type="domain" description="SLH" evidence="4">
    <location>
        <begin position="1603"/>
        <end position="1662"/>
    </location>
</feature>
<dbReference type="InterPro" id="IPR003599">
    <property type="entry name" value="Ig_sub"/>
</dbReference>
<feature type="domain" description="Fibronectin type-III" evidence="3">
    <location>
        <begin position="1138"/>
        <end position="1227"/>
    </location>
</feature>
<proteinExistence type="predicted"/>
<dbReference type="PANTHER" id="PTHR13817">
    <property type="entry name" value="TITIN"/>
    <property type="match status" value="1"/>
</dbReference>
<dbReference type="PROSITE" id="PS50853">
    <property type="entry name" value="FN3"/>
    <property type="match status" value="2"/>
</dbReference>
<feature type="compositionally biased region" description="Low complexity" evidence="2">
    <location>
        <begin position="1214"/>
        <end position="1244"/>
    </location>
</feature>
<protein>
    <submittedName>
        <fullName evidence="5">Uncharacterized protein</fullName>
    </submittedName>
</protein>